<keyword evidence="5" id="KW-0874">Quinone</keyword>
<feature type="transmembrane region" description="Helical" evidence="5">
    <location>
        <begin position="240"/>
        <end position="259"/>
    </location>
</feature>
<dbReference type="RefSeq" id="WP_188858871.1">
    <property type="nucleotide sequence ID" value="NZ_BMLT01000002.1"/>
</dbReference>
<feature type="transmembrane region" description="Helical" evidence="5">
    <location>
        <begin position="329"/>
        <end position="350"/>
    </location>
</feature>
<comment type="function">
    <text evidence="5">NDH-1 shuttles electrons from NADH, via FMN and iron-sulfur (Fe-S) centers, to quinones in the respiratory chain. The immediate electron acceptor for the enzyme in this species is believed to be ubiquinone. Couples the redox reaction to proton translocation (for every two electrons transferred, four hydrogen ions are translocated across the cytoplasmic membrane), and thus conserves the redox energy in a proton gradient.</text>
</comment>
<proteinExistence type="inferred from homology"/>
<evidence type="ECO:0000313" key="8">
    <source>
        <dbReference type="EMBL" id="GGO78180.1"/>
    </source>
</evidence>
<dbReference type="NCBIfam" id="TIGR01770">
    <property type="entry name" value="NDH_I_N"/>
    <property type="match status" value="1"/>
</dbReference>
<gene>
    <name evidence="5 8" type="primary">nuoN</name>
    <name evidence="8" type="ORF">GCM10011348_09480</name>
</gene>
<accession>A0A917Z965</accession>
<keyword evidence="9" id="KW-1185">Reference proteome</keyword>
<comment type="subcellular location">
    <subcellularLocation>
        <location evidence="5">Cell membrane</location>
        <topology evidence="5">Multi-pass membrane protein</topology>
    </subcellularLocation>
    <subcellularLocation>
        <location evidence="1">Endomembrane system</location>
        <topology evidence="1">Multi-pass membrane protein</topology>
    </subcellularLocation>
    <subcellularLocation>
        <location evidence="6">Membrane</location>
        <topology evidence="6">Multi-pass membrane protein</topology>
    </subcellularLocation>
</comment>
<evidence type="ECO:0000256" key="2">
    <source>
        <dbReference type="ARBA" id="ARBA00022692"/>
    </source>
</evidence>
<dbReference type="GO" id="GO:0042773">
    <property type="term" value="P:ATP synthesis coupled electron transport"/>
    <property type="evidence" value="ECO:0007669"/>
    <property type="project" value="InterPro"/>
</dbReference>
<dbReference type="InterPro" id="IPR010096">
    <property type="entry name" value="NADH-Q_OxRdtase_suN/2"/>
</dbReference>
<dbReference type="GO" id="GO:0048038">
    <property type="term" value="F:quinone binding"/>
    <property type="evidence" value="ECO:0007669"/>
    <property type="project" value="UniProtKB-KW"/>
</dbReference>
<evidence type="ECO:0000256" key="5">
    <source>
        <dbReference type="HAMAP-Rule" id="MF_00445"/>
    </source>
</evidence>
<feature type="transmembrane region" description="Helical" evidence="5">
    <location>
        <begin position="12"/>
        <end position="29"/>
    </location>
</feature>
<feature type="transmembrane region" description="Helical" evidence="5">
    <location>
        <begin position="271"/>
        <end position="290"/>
    </location>
</feature>
<dbReference type="EC" id="7.1.1.-" evidence="5"/>
<protein>
    <recommendedName>
        <fullName evidence="5">NADH-quinone oxidoreductase subunit N</fullName>
        <ecNumber evidence="5">7.1.1.-</ecNumber>
    </recommendedName>
    <alternativeName>
        <fullName evidence="5">NADH dehydrogenase I subunit N</fullName>
    </alternativeName>
    <alternativeName>
        <fullName evidence="5">NDH-1 subunit N</fullName>
    </alternativeName>
</protein>
<evidence type="ECO:0000256" key="3">
    <source>
        <dbReference type="ARBA" id="ARBA00022989"/>
    </source>
</evidence>
<dbReference type="PANTHER" id="PTHR22773">
    <property type="entry name" value="NADH DEHYDROGENASE"/>
    <property type="match status" value="1"/>
</dbReference>
<feature type="transmembrane region" description="Helical" evidence="5">
    <location>
        <begin position="371"/>
        <end position="395"/>
    </location>
</feature>
<evidence type="ECO:0000259" key="7">
    <source>
        <dbReference type="Pfam" id="PF00361"/>
    </source>
</evidence>
<evidence type="ECO:0000256" key="1">
    <source>
        <dbReference type="ARBA" id="ARBA00004127"/>
    </source>
</evidence>
<dbReference type="Pfam" id="PF00361">
    <property type="entry name" value="Proton_antipo_M"/>
    <property type="match status" value="1"/>
</dbReference>
<feature type="transmembrane region" description="Helical" evidence="5">
    <location>
        <begin position="168"/>
        <end position="189"/>
    </location>
</feature>
<feature type="transmembrane region" description="Helical" evidence="5">
    <location>
        <begin position="407"/>
        <end position="427"/>
    </location>
</feature>
<keyword evidence="4 5" id="KW-0472">Membrane</keyword>
<comment type="subunit">
    <text evidence="5">NDH-1 is composed of 14 different subunits. Subunits NuoA, H, J, K, L, M, N constitute the membrane sector of the complex.</text>
</comment>
<reference evidence="8 9" key="1">
    <citation type="journal article" date="2014" name="Int. J. Syst. Evol. Microbiol.">
        <title>Complete genome sequence of Corynebacterium casei LMG S-19264T (=DSM 44701T), isolated from a smear-ripened cheese.</title>
        <authorList>
            <consortium name="US DOE Joint Genome Institute (JGI-PGF)"/>
            <person name="Walter F."/>
            <person name="Albersmeier A."/>
            <person name="Kalinowski J."/>
            <person name="Ruckert C."/>
        </authorList>
    </citation>
    <scope>NUCLEOTIDE SEQUENCE [LARGE SCALE GENOMIC DNA]</scope>
    <source>
        <strain evidence="8 9">CGMCC 1.7286</strain>
    </source>
</reference>
<keyword evidence="5" id="KW-0813">Transport</keyword>
<dbReference type="AlphaFoldDB" id="A0A917Z965"/>
<organism evidence="8 9">
    <name type="scientific">Marinobacterium nitratireducens</name>
    <dbReference type="NCBI Taxonomy" id="518897"/>
    <lineage>
        <taxon>Bacteria</taxon>
        <taxon>Pseudomonadati</taxon>
        <taxon>Pseudomonadota</taxon>
        <taxon>Gammaproteobacteria</taxon>
        <taxon>Oceanospirillales</taxon>
        <taxon>Oceanospirillaceae</taxon>
        <taxon>Marinobacterium</taxon>
    </lineage>
</organism>
<evidence type="ECO:0000313" key="9">
    <source>
        <dbReference type="Proteomes" id="UP000599578"/>
    </source>
</evidence>
<evidence type="ECO:0000256" key="6">
    <source>
        <dbReference type="RuleBase" id="RU000320"/>
    </source>
</evidence>
<feature type="transmembrane region" description="Helical" evidence="5">
    <location>
        <begin position="299"/>
        <end position="323"/>
    </location>
</feature>
<comment type="caution">
    <text evidence="8">The sequence shown here is derived from an EMBL/GenBank/DDBJ whole genome shotgun (WGS) entry which is preliminary data.</text>
</comment>
<evidence type="ECO:0000256" key="4">
    <source>
        <dbReference type="ARBA" id="ARBA00023136"/>
    </source>
</evidence>
<dbReference type="InterPro" id="IPR001750">
    <property type="entry name" value="ND/Mrp_TM"/>
</dbReference>
<keyword evidence="5" id="KW-1003">Cell membrane</keyword>
<dbReference type="GO" id="GO:0005886">
    <property type="term" value="C:plasma membrane"/>
    <property type="evidence" value="ECO:0007669"/>
    <property type="project" value="UniProtKB-SubCell"/>
</dbReference>
<dbReference type="HAMAP" id="MF_00445">
    <property type="entry name" value="NDH1_NuoN_1"/>
    <property type="match status" value="1"/>
</dbReference>
<sequence length="474" mass="50210">MIGAAELRALLPLMLVALTAIGTLLLAGFRRDARLAALGYQGGLLLTLLTLPWALPEQPLEVTPLLRIDGFFGYFAALFVLVAMAVGLMMQRQVRSKTSGERVEESYVLLAICLLGALVLAGAQHFAALFVGLELISVASFALVAYPCGGRPSTDIRQRNSLEAGLKYLVLSSVASGFLLFGIGCLYLDSGSLAFAPLPPSTSLALPGLALLLVGVAFKLALVPFHFWSPDIYQGAPTPVAALVATLSKGALFAVMLRYLWFGALQELETLVPAVALLASLSMLGGNLLALRQRDIKRLLAYSSIAHLGYLLLVLLAIGHAGVAIEAGAFYVLAYSLTTLGAFALIGCVCEAGDEPDYRLEAFAGLIWRAPLLGASLMLILLSLAGIPLTVGFIGKFYIVAAGVDAGLWWLLAVLVAGSAIGLYYYLRIILIMLAPQSEPSGIGGGRWLVYGLTLLLVLLGVYPLPVLQWLPVL</sequence>
<feature type="transmembrane region" description="Helical" evidence="5">
    <location>
        <begin position="448"/>
        <end position="471"/>
    </location>
</feature>
<feature type="transmembrane region" description="Helical" evidence="5">
    <location>
        <begin position="71"/>
        <end position="90"/>
    </location>
</feature>
<dbReference type="GO" id="GO:0050136">
    <property type="term" value="F:NADH dehydrogenase (quinone) (non-electrogenic) activity"/>
    <property type="evidence" value="ECO:0007669"/>
    <property type="project" value="UniProtKB-UniRule"/>
</dbReference>
<feature type="transmembrane region" description="Helical" evidence="5">
    <location>
        <begin position="36"/>
        <end position="55"/>
    </location>
</feature>
<feature type="domain" description="NADH:quinone oxidoreductase/Mrp antiporter transmembrane" evidence="7">
    <location>
        <begin position="123"/>
        <end position="421"/>
    </location>
</feature>
<keyword evidence="2 5" id="KW-0812">Transmembrane</keyword>
<comment type="similarity">
    <text evidence="5">Belongs to the complex I subunit 2 family.</text>
</comment>
<dbReference type="EMBL" id="BMLT01000002">
    <property type="protein sequence ID" value="GGO78180.1"/>
    <property type="molecule type" value="Genomic_DNA"/>
</dbReference>
<dbReference type="Proteomes" id="UP000599578">
    <property type="component" value="Unassembled WGS sequence"/>
</dbReference>
<keyword evidence="3 5" id="KW-1133">Transmembrane helix</keyword>
<feature type="transmembrane region" description="Helical" evidence="5">
    <location>
        <begin position="106"/>
        <end position="123"/>
    </location>
</feature>
<feature type="transmembrane region" description="Helical" evidence="5">
    <location>
        <begin position="209"/>
        <end position="228"/>
    </location>
</feature>
<feature type="transmembrane region" description="Helical" evidence="5">
    <location>
        <begin position="129"/>
        <end position="148"/>
    </location>
</feature>
<keyword evidence="5" id="KW-0830">Ubiquinone</keyword>
<dbReference type="GO" id="GO:0008137">
    <property type="term" value="F:NADH dehydrogenase (ubiquinone) activity"/>
    <property type="evidence" value="ECO:0007669"/>
    <property type="project" value="InterPro"/>
</dbReference>
<dbReference type="GO" id="GO:0012505">
    <property type="term" value="C:endomembrane system"/>
    <property type="evidence" value="ECO:0007669"/>
    <property type="project" value="UniProtKB-SubCell"/>
</dbReference>
<name>A0A917Z965_9GAMM</name>
<keyword evidence="5" id="KW-1278">Translocase</keyword>
<comment type="catalytic activity">
    <reaction evidence="5">
        <text>a quinone + NADH + 5 H(+)(in) = a quinol + NAD(+) + 4 H(+)(out)</text>
        <dbReference type="Rhea" id="RHEA:57888"/>
        <dbReference type="ChEBI" id="CHEBI:15378"/>
        <dbReference type="ChEBI" id="CHEBI:24646"/>
        <dbReference type="ChEBI" id="CHEBI:57540"/>
        <dbReference type="ChEBI" id="CHEBI:57945"/>
        <dbReference type="ChEBI" id="CHEBI:132124"/>
    </reaction>
</comment>
<keyword evidence="5" id="KW-0520">NAD</keyword>